<evidence type="ECO:0000256" key="1">
    <source>
        <dbReference type="SAM" id="MobiDB-lite"/>
    </source>
</evidence>
<keyword evidence="3" id="KW-1185">Reference proteome</keyword>
<protein>
    <submittedName>
        <fullName evidence="2">Uncharacterized protein</fullName>
    </submittedName>
</protein>
<dbReference type="Proteomes" id="UP001611397">
    <property type="component" value="Unassembled WGS sequence"/>
</dbReference>
<dbReference type="EMBL" id="JBIRWM010000038">
    <property type="protein sequence ID" value="MFI2162479.1"/>
    <property type="molecule type" value="Genomic_DNA"/>
</dbReference>
<name>A0ABW7VMA3_STROI</name>
<reference evidence="2 3" key="1">
    <citation type="submission" date="2024-10" db="EMBL/GenBank/DDBJ databases">
        <title>The Natural Products Discovery Center: Release of the First 8490 Sequenced Strains for Exploring Actinobacteria Biosynthetic Diversity.</title>
        <authorList>
            <person name="Kalkreuter E."/>
            <person name="Kautsar S.A."/>
            <person name="Yang D."/>
            <person name="Bader C.D."/>
            <person name="Teijaro C.N."/>
            <person name="Fluegel L."/>
            <person name="Davis C.M."/>
            <person name="Simpson J.R."/>
            <person name="Lauterbach L."/>
            <person name="Steele A.D."/>
            <person name="Gui C."/>
            <person name="Meng S."/>
            <person name="Li G."/>
            <person name="Viehrig K."/>
            <person name="Ye F."/>
            <person name="Su P."/>
            <person name="Kiefer A.F."/>
            <person name="Nichols A."/>
            <person name="Cepeda A.J."/>
            <person name="Yan W."/>
            <person name="Fan B."/>
            <person name="Jiang Y."/>
            <person name="Adhikari A."/>
            <person name="Zheng C.-J."/>
            <person name="Schuster L."/>
            <person name="Cowan T.M."/>
            <person name="Smanski M.J."/>
            <person name="Chevrette M.G."/>
            <person name="De Carvalho L.P.S."/>
            <person name="Shen B."/>
        </authorList>
    </citation>
    <scope>NUCLEOTIDE SEQUENCE [LARGE SCALE GENOMIC DNA]</scope>
    <source>
        <strain evidence="2 3">NPDC020295</strain>
    </source>
</reference>
<organism evidence="2 3">
    <name type="scientific">Streptomyces olivaceoviridis</name>
    <name type="common">Streptomyces corchorusii</name>
    <dbReference type="NCBI Taxonomy" id="1921"/>
    <lineage>
        <taxon>Bacteria</taxon>
        <taxon>Bacillati</taxon>
        <taxon>Actinomycetota</taxon>
        <taxon>Actinomycetes</taxon>
        <taxon>Kitasatosporales</taxon>
        <taxon>Streptomycetaceae</taxon>
        <taxon>Streptomyces</taxon>
    </lineage>
</organism>
<dbReference type="RefSeq" id="WP_159061654.1">
    <property type="nucleotide sequence ID" value="NZ_JBIRUT010000005.1"/>
</dbReference>
<evidence type="ECO:0000313" key="2">
    <source>
        <dbReference type="EMBL" id="MFI2162479.1"/>
    </source>
</evidence>
<proteinExistence type="predicted"/>
<comment type="caution">
    <text evidence="2">The sequence shown here is derived from an EMBL/GenBank/DDBJ whole genome shotgun (WGS) entry which is preliminary data.</text>
</comment>
<gene>
    <name evidence="2" type="ORF">ACH49L_43795</name>
</gene>
<accession>A0ABW7VMA3</accession>
<evidence type="ECO:0000313" key="3">
    <source>
        <dbReference type="Proteomes" id="UP001611397"/>
    </source>
</evidence>
<feature type="region of interest" description="Disordered" evidence="1">
    <location>
        <begin position="1"/>
        <end position="40"/>
    </location>
</feature>
<sequence>MTKDIGAPPGWCGNGNAFNEARGHPLANRLGGAGTRHNTRHNLVALTNNPTNSPYQRDLVEYTAYGNRGFELAGRLGNPAAGVHTAIPGWRS</sequence>